<dbReference type="InterPro" id="IPR053399">
    <property type="entry name" value="2-oxoacid:Fd_oxidored_beta"/>
</dbReference>
<dbReference type="GO" id="GO:0051536">
    <property type="term" value="F:iron-sulfur cluster binding"/>
    <property type="evidence" value="ECO:0007669"/>
    <property type="project" value="UniProtKB-KW"/>
</dbReference>
<feature type="domain" description="Pyruvate ferredoxin oxidoreductase beta subunit C-terminal" evidence="11">
    <location>
        <begin position="200"/>
        <end position="287"/>
    </location>
</feature>
<comment type="cofactor">
    <cofactor evidence="3">
        <name>[4Fe-4S] cluster</name>
        <dbReference type="ChEBI" id="CHEBI:49883"/>
    </cofactor>
</comment>
<evidence type="ECO:0000256" key="5">
    <source>
        <dbReference type="ARBA" id="ARBA00022842"/>
    </source>
</evidence>
<proteinExistence type="predicted"/>
<keyword evidence="9" id="KW-0786">Thiamine pyrophosphate</keyword>
<dbReference type="GO" id="GO:0016625">
    <property type="term" value="F:oxidoreductase activity, acting on the aldehyde or oxo group of donors, iron-sulfur protein as acceptor"/>
    <property type="evidence" value="ECO:0007669"/>
    <property type="project" value="UniProtKB-ARBA"/>
</dbReference>
<dbReference type="PANTHER" id="PTHR48084">
    <property type="entry name" value="2-OXOGLUTARATE OXIDOREDUCTASE SUBUNIT KORB-RELATED"/>
    <property type="match status" value="1"/>
</dbReference>
<evidence type="ECO:0000256" key="8">
    <source>
        <dbReference type="ARBA" id="ARBA00023014"/>
    </source>
</evidence>
<evidence type="ECO:0000256" key="1">
    <source>
        <dbReference type="ARBA" id="ARBA00001946"/>
    </source>
</evidence>
<dbReference type="CDD" id="cd03375">
    <property type="entry name" value="TPP_OGFOR"/>
    <property type="match status" value="1"/>
</dbReference>
<dbReference type="GO" id="GO:0045333">
    <property type="term" value="P:cellular respiration"/>
    <property type="evidence" value="ECO:0007669"/>
    <property type="project" value="UniProtKB-ARBA"/>
</dbReference>
<dbReference type="Gene3D" id="3.40.50.970">
    <property type="match status" value="1"/>
</dbReference>
<dbReference type="PANTHER" id="PTHR48084:SF2">
    <property type="entry name" value="PYRUVATE FERREDOXIN_FLAVODOXIN OXIDOREDUCTASE, BETA SUBUNIT"/>
    <property type="match status" value="1"/>
</dbReference>
<feature type="domain" description="Thiamine pyrophosphate enzyme TPP-binding" evidence="10">
    <location>
        <begin position="50"/>
        <end position="196"/>
    </location>
</feature>
<keyword evidence="4" id="KW-0479">Metal-binding</keyword>
<accession>A0A1F5UPI3</accession>
<reference evidence="12 13" key="1">
    <citation type="journal article" date="2016" name="Nat. Commun.">
        <title>Thousands of microbial genomes shed light on interconnected biogeochemical processes in an aquifer system.</title>
        <authorList>
            <person name="Anantharaman K."/>
            <person name="Brown C.T."/>
            <person name="Hug L.A."/>
            <person name="Sharon I."/>
            <person name="Castelle C.J."/>
            <person name="Probst A.J."/>
            <person name="Thomas B.C."/>
            <person name="Singh A."/>
            <person name="Wilkins M.J."/>
            <person name="Karaoz U."/>
            <person name="Brodie E.L."/>
            <person name="Williams K.H."/>
            <person name="Hubbard S.S."/>
            <person name="Banfield J.F."/>
        </authorList>
    </citation>
    <scope>NUCLEOTIDE SEQUENCE [LARGE SCALE GENOMIC DNA]</scope>
    <source>
        <strain evidence="13">RBG_16_55_9</strain>
    </source>
</reference>
<protein>
    <submittedName>
        <fullName evidence="12">2-oxoacid:ferredoxin oxidoreductase subunit beta</fullName>
    </submittedName>
</protein>
<dbReference type="NCBIfam" id="NF041171">
    <property type="entry name" value="Oxoac_fdxbeta_Archa"/>
    <property type="match status" value="1"/>
</dbReference>
<dbReference type="Proteomes" id="UP000179157">
    <property type="component" value="Unassembled WGS sequence"/>
</dbReference>
<gene>
    <name evidence="12" type="ORF">A2Z21_05615</name>
</gene>
<dbReference type="InterPro" id="IPR051457">
    <property type="entry name" value="2-oxoacid:Fd_oxidoreductase"/>
</dbReference>
<evidence type="ECO:0000256" key="9">
    <source>
        <dbReference type="ARBA" id="ARBA00023052"/>
    </source>
</evidence>
<evidence type="ECO:0000256" key="7">
    <source>
        <dbReference type="ARBA" id="ARBA00023004"/>
    </source>
</evidence>
<dbReference type="InterPro" id="IPR029061">
    <property type="entry name" value="THDP-binding"/>
</dbReference>
<dbReference type="SUPFAM" id="SSF52518">
    <property type="entry name" value="Thiamin diphosphate-binding fold (THDP-binding)"/>
    <property type="match status" value="1"/>
</dbReference>
<evidence type="ECO:0000256" key="4">
    <source>
        <dbReference type="ARBA" id="ARBA00022723"/>
    </source>
</evidence>
<dbReference type="Pfam" id="PF02775">
    <property type="entry name" value="TPP_enzyme_C"/>
    <property type="match status" value="1"/>
</dbReference>
<dbReference type="EMBL" id="MFGX01000118">
    <property type="protein sequence ID" value="OGF53088.1"/>
    <property type="molecule type" value="Genomic_DNA"/>
</dbReference>
<dbReference type="InterPro" id="IPR011766">
    <property type="entry name" value="TPP_enzyme_TPP-bd"/>
</dbReference>
<keyword evidence="7" id="KW-0408">Iron</keyword>
<comment type="cofactor">
    <cofactor evidence="2">
        <name>thiamine diphosphate</name>
        <dbReference type="ChEBI" id="CHEBI:58937"/>
    </cofactor>
</comment>
<dbReference type="GO" id="GO:0046872">
    <property type="term" value="F:metal ion binding"/>
    <property type="evidence" value="ECO:0007669"/>
    <property type="project" value="UniProtKB-KW"/>
</dbReference>
<dbReference type="Pfam" id="PF12367">
    <property type="entry name" value="PFO_beta_C"/>
    <property type="match status" value="1"/>
</dbReference>
<organism evidence="12 13">
    <name type="scientific">Fraserbacteria sp. (strain RBG_16_55_9)</name>
    <dbReference type="NCBI Taxonomy" id="1817864"/>
    <lineage>
        <taxon>Bacteria</taxon>
        <taxon>Candidatus Fraseribacteriota</taxon>
    </lineage>
</organism>
<evidence type="ECO:0000256" key="2">
    <source>
        <dbReference type="ARBA" id="ARBA00001964"/>
    </source>
</evidence>
<evidence type="ECO:0000313" key="13">
    <source>
        <dbReference type="Proteomes" id="UP000179157"/>
    </source>
</evidence>
<keyword evidence="5" id="KW-0460">Magnesium</keyword>
<dbReference type="AlphaFoldDB" id="A0A1F5UPI3"/>
<evidence type="ECO:0000259" key="10">
    <source>
        <dbReference type="Pfam" id="PF02775"/>
    </source>
</evidence>
<dbReference type="InterPro" id="IPR011896">
    <property type="entry name" value="OFOB"/>
</dbReference>
<sequence>MALKVQDYKTDVHNNWCPGCGDFGILNSIQMTLAQMGLEPHRVALFSGIGCAAKTAHYVKVYGTHTLHGRVLTFATGAKLANPDLTVIAVGGDGDGLGIGAGHFVNAGRRNVDFTYVLYNNGVYGLTKGQASPTLKLGVQTKSLPQPNVNQGINPQLLALSAGYTFIARGYAFDIPHLVRLIQQGIEHKGSAFIDVLQPCPTYNDINTRDWYGGLDRLNEQGKAIPRVYKLEDQGYDPVIRPGMGQEESQGKLSQFVEKALEWGDRIPIGVFLKNEATSTYEERIAQRIPFYRETPPAKRPICDSGQHPTADLTSFFEELQVT</sequence>
<dbReference type="NCBIfam" id="TIGR02177">
    <property type="entry name" value="PorB_KorB"/>
    <property type="match status" value="1"/>
</dbReference>
<name>A0A1F5UPI3_FRAXR</name>
<keyword evidence="6" id="KW-0560">Oxidoreductase</keyword>
<evidence type="ECO:0000259" key="11">
    <source>
        <dbReference type="Pfam" id="PF12367"/>
    </source>
</evidence>
<dbReference type="InterPro" id="IPR032686">
    <property type="entry name" value="PFO_beta_C"/>
</dbReference>
<evidence type="ECO:0000256" key="3">
    <source>
        <dbReference type="ARBA" id="ARBA00001966"/>
    </source>
</evidence>
<dbReference type="GO" id="GO:0030976">
    <property type="term" value="F:thiamine pyrophosphate binding"/>
    <property type="evidence" value="ECO:0007669"/>
    <property type="project" value="InterPro"/>
</dbReference>
<comment type="cofactor">
    <cofactor evidence="1">
        <name>Mg(2+)</name>
        <dbReference type="ChEBI" id="CHEBI:18420"/>
    </cofactor>
</comment>
<evidence type="ECO:0000256" key="6">
    <source>
        <dbReference type="ARBA" id="ARBA00023002"/>
    </source>
</evidence>
<keyword evidence="8" id="KW-0411">Iron-sulfur</keyword>
<comment type="caution">
    <text evidence="12">The sequence shown here is derived from an EMBL/GenBank/DDBJ whole genome shotgun (WGS) entry which is preliminary data.</text>
</comment>
<evidence type="ECO:0000313" key="12">
    <source>
        <dbReference type="EMBL" id="OGF53088.1"/>
    </source>
</evidence>
<dbReference type="STRING" id="1817864.A2Z21_05615"/>